<organism evidence="3 4">
    <name type="scientific">Cercospora berteroae</name>
    <dbReference type="NCBI Taxonomy" id="357750"/>
    <lineage>
        <taxon>Eukaryota</taxon>
        <taxon>Fungi</taxon>
        <taxon>Dikarya</taxon>
        <taxon>Ascomycota</taxon>
        <taxon>Pezizomycotina</taxon>
        <taxon>Dothideomycetes</taxon>
        <taxon>Dothideomycetidae</taxon>
        <taxon>Mycosphaerellales</taxon>
        <taxon>Mycosphaerellaceae</taxon>
        <taxon>Cercospora</taxon>
    </lineage>
</organism>
<dbReference type="OrthoDB" id="5587367at2759"/>
<dbReference type="AlphaFoldDB" id="A0A2S6C051"/>
<reference evidence="4" key="1">
    <citation type="journal article" date="2017" name="bioRxiv">
        <title>Conservation of a gene cluster reveals novel cercosporin biosynthetic mechanisms and extends production to the genus Colletotrichum.</title>
        <authorList>
            <person name="de Jonge R."/>
            <person name="Ebert M.K."/>
            <person name="Huitt-Roehl C.R."/>
            <person name="Pal P."/>
            <person name="Suttle J.C."/>
            <person name="Spanner R.E."/>
            <person name="Neubauer J.D."/>
            <person name="Jurick W.M.II."/>
            <person name="Stott K.A."/>
            <person name="Secor G.A."/>
            <person name="Thomma B.P.H.J."/>
            <person name="Van de Peer Y."/>
            <person name="Townsend C.A."/>
            <person name="Bolton M.D."/>
        </authorList>
    </citation>
    <scope>NUCLEOTIDE SEQUENCE [LARGE SCALE GENOMIC DNA]</scope>
    <source>
        <strain evidence="4">CBS538.71</strain>
    </source>
</reference>
<comment type="similarity">
    <text evidence="1">Belongs to the UPF0045 family.</text>
</comment>
<dbReference type="NCBIfam" id="TIGR00106">
    <property type="entry name" value="MTH1187 family thiamine-binding protein"/>
    <property type="match status" value="1"/>
</dbReference>
<evidence type="ECO:0000259" key="2">
    <source>
        <dbReference type="Pfam" id="PF01910"/>
    </source>
</evidence>
<dbReference type="InterPro" id="IPR051614">
    <property type="entry name" value="UPF0045_domain"/>
</dbReference>
<protein>
    <recommendedName>
        <fullName evidence="2">Thiamine-binding protein domain-containing protein</fullName>
    </recommendedName>
</protein>
<dbReference type="Proteomes" id="UP000237631">
    <property type="component" value="Unassembled WGS sequence"/>
</dbReference>
<evidence type="ECO:0000313" key="4">
    <source>
        <dbReference type="Proteomes" id="UP000237631"/>
    </source>
</evidence>
<dbReference type="GO" id="GO:0005829">
    <property type="term" value="C:cytosol"/>
    <property type="evidence" value="ECO:0007669"/>
    <property type="project" value="TreeGrafter"/>
</dbReference>
<dbReference type="InterPro" id="IPR029756">
    <property type="entry name" value="MTH1187/YkoF-like"/>
</dbReference>
<dbReference type="Gene3D" id="3.30.70.930">
    <property type="match status" value="1"/>
</dbReference>
<dbReference type="InterPro" id="IPR002767">
    <property type="entry name" value="Thiamine_BP"/>
</dbReference>
<dbReference type="PANTHER" id="PTHR33777:SF1">
    <property type="entry name" value="UPF0045 PROTEIN ECM15"/>
    <property type="match status" value="1"/>
</dbReference>
<sequence>MDTSPQLAYLIAKMAQEQPEKLPTPAACTADFCLIPLGTPTASVSKEVAEVQRFLKKTGIKYSMHSAGTTLEGTWDECMKVIGQCHTMLHARGVVRIQSDIRVGSRTDKKQSFEDKVNAVEKLLAADEDENDEDVGEITYSR</sequence>
<dbReference type="SUPFAM" id="SSF89957">
    <property type="entry name" value="MTH1187/YkoF-like"/>
    <property type="match status" value="1"/>
</dbReference>
<feature type="domain" description="Thiamine-binding protein" evidence="2">
    <location>
        <begin position="30"/>
        <end position="121"/>
    </location>
</feature>
<evidence type="ECO:0000256" key="1">
    <source>
        <dbReference type="ARBA" id="ARBA00010272"/>
    </source>
</evidence>
<name>A0A2S6C051_9PEZI</name>
<evidence type="ECO:0000313" key="3">
    <source>
        <dbReference type="EMBL" id="PPJ53089.1"/>
    </source>
</evidence>
<dbReference type="PANTHER" id="PTHR33777">
    <property type="entry name" value="UPF0045 PROTEIN ECM15"/>
    <property type="match status" value="1"/>
</dbReference>
<dbReference type="EMBL" id="PNEN01001607">
    <property type="protein sequence ID" value="PPJ53089.1"/>
    <property type="molecule type" value="Genomic_DNA"/>
</dbReference>
<comment type="caution">
    <text evidence="3">The sequence shown here is derived from an EMBL/GenBank/DDBJ whole genome shotgun (WGS) entry which is preliminary data.</text>
</comment>
<dbReference type="Pfam" id="PF01910">
    <property type="entry name" value="Thiamine_BP"/>
    <property type="match status" value="1"/>
</dbReference>
<gene>
    <name evidence="3" type="ORF">CBER1_11584</name>
</gene>
<keyword evidence="4" id="KW-1185">Reference proteome</keyword>
<accession>A0A2S6C051</accession>
<proteinExistence type="inferred from homology"/>